<dbReference type="PANTHER" id="PTHR42749:SF1">
    <property type="entry name" value="CELL SHAPE-DETERMINING PROTEIN MREB"/>
    <property type="match status" value="1"/>
</dbReference>
<dbReference type="EMBL" id="CP034687">
    <property type="protein sequence ID" value="AZS89537.1"/>
    <property type="molecule type" value="Genomic_DNA"/>
</dbReference>
<evidence type="ECO:0000313" key="3">
    <source>
        <dbReference type="EMBL" id="QCN83626.1"/>
    </source>
</evidence>
<evidence type="ECO:0000313" key="2">
    <source>
        <dbReference type="EMBL" id="AZS89537.1"/>
    </source>
</evidence>
<name>A0A3S9ZP22_STRGD</name>
<evidence type="ECO:0000313" key="5">
    <source>
        <dbReference type="Proteomes" id="UP000501753"/>
    </source>
</evidence>
<evidence type="ECO:0000313" key="4">
    <source>
        <dbReference type="Proteomes" id="UP000271291"/>
    </source>
</evidence>
<dbReference type="OrthoDB" id="4323471at2"/>
<sequence>MPRPDRPRPSDGGAAGEVLRAVPTGEGEPAVTPWSDPRPRRPDPECRECRDCRGLALDLGSARTRVWISGQRSILDVPTASSPGDSPVGPVRRGRLVDVAGAARMLRRTLGDRVPPLDRPLVVVTVPVLSGPPHRQRVRTALDVLRPRAVVPVTAARAVALAADADLSRPLLVVDLGAQLTEVVLLVKGTVFDARRAESGLTDLSTARDPGELTDAVVTMIASMFRQARGPLCADALARGVLVAGGGALRPELISRLAGGLRGPVRTVPAPHTAAIRGAAMILHAAHTHPSTRADRRTAPRSA</sequence>
<reference evidence="2 4" key="2">
    <citation type="submission" date="2018-12" db="EMBL/GenBank/DDBJ databases">
        <title>Streptomyces griseoviridis F1-27 complete genome.</title>
        <authorList>
            <person name="Mariita R.M."/>
            <person name="Sello J.K."/>
        </authorList>
    </citation>
    <scope>NUCLEOTIDE SEQUENCE [LARGE SCALE GENOMIC DNA]</scope>
    <source>
        <strain evidence="2 4">F1-27</strain>
    </source>
</reference>
<protein>
    <recommendedName>
        <fullName evidence="6">Rod shape-determining protein</fullName>
    </recommendedName>
</protein>
<feature type="compositionally biased region" description="Basic and acidic residues" evidence="1">
    <location>
        <begin position="37"/>
        <end position="47"/>
    </location>
</feature>
<evidence type="ECO:0008006" key="6">
    <source>
        <dbReference type="Google" id="ProtNLM"/>
    </source>
</evidence>
<dbReference type="InterPro" id="IPR043129">
    <property type="entry name" value="ATPase_NBD"/>
</dbReference>
<dbReference type="AlphaFoldDB" id="A0A3S9ZP22"/>
<organism evidence="2 4">
    <name type="scientific">Streptomyces griseoviridis</name>
    <dbReference type="NCBI Taxonomy" id="45398"/>
    <lineage>
        <taxon>Bacteria</taxon>
        <taxon>Bacillati</taxon>
        <taxon>Actinomycetota</taxon>
        <taxon>Actinomycetes</taxon>
        <taxon>Kitasatosporales</taxon>
        <taxon>Streptomycetaceae</taxon>
        <taxon>Streptomyces</taxon>
    </lineage>
</organism>
<dbReference type="SUPFAM" id="SSF53067">
    <property type="entry name" value="Actin-like ATPase domain"/>
    <property type="match status" value="1"/>
</dbReference>
<dbReference type="KEGG" id="sgd:ELQ87_38785"/>
<gene>
    <name evidence="3" type="ORF">DDJ31_00450</name>
    <name evidence="2" type="ORF">ELQ87_38785</name>
</gene>
<reference evidence="3 5" key="1">
    <citation type="submission" date="2018-04" db="EMBL/GenBank/DDBJ databases">
        <title>Complete genome sequences of Streptomyces griseoviridis K61 and characterization of antagonistic properties of biological control agents.</title>
        <authorList>
            <person name="Mariita R.M."/>
            <person name="Sello J.K."/>
        </authorList>
    </citation>
    <scope>NUCLEOTIDE SEQUENCE [LARGE SCALE GENOMIC DNA]</scope>
    <source>
        <strain evidence="3 5">K61</strain>
    </source>
</reference>
<keyword evidence="5" id="KW-1185">Reference proteome</keyword>
<dbReference type="PANTHER" id="PTHR42749">
    <property type="entry name" value="CELL SHAPE-DETERMINING PROTEIN MREB"/>
    <property type="match status" value="1"/>
</dbReference>
<dbReference type="EMBL" id="CP029078">
    <property type="protein sequence ID" value="QCN83626.1"/>
    <property type="molecule type" value="Genomic_DNA"/>
</dbReference>
<dbReference type="Gene3D" id="3.30.420.40">
    <property type="match status" value="1"/>
</dbReference>
<accession>A0A3S9ZP22</accession>
<dbReference type="Proteomes" id="UP000501753">
    <property type="component" value="Chromosome"/>
</dbReference>
<evidence type="ECO:0000256" key="1">
    <source>
        <dbReference type="SAM" id="MobiDB-lite"/>
    </source>
</evidence>
<feature type="region of interest" description="Disordered" evidence="1">
    <location>
        <begin position="1"/>
        <end position="47"/>
    </location>
</feature>
<proteinExistence type="predicted"/>
<dbReference type="Proteomes" id="UP000271291">
    <property type="component" value="Chromosome"/>
</dbReference>